<dbReference type="InterPro" id="IPR001584">
    <property type="entry name" value="Integrase_cat-core"/>
</dbReference>
<dbReference type="Gene3D" id="3.30.420.10">
    <property type="entry name" value="Ribonuclease H-like superfamily/Ribonuclease H"/>
    <property type="match status" value="1"/>
</dbReference>
<gene>
    <name evidence="2" type="ORF">EPI10_019967</name>
</gene>
<sequence>MKDRFPIPVIEELLNEIGHARALSKLDLRSRYNQIRMFDPDIPKTAVKTHDGHYEFLVIPFSFTNARSTFQGLINSICKPLLRSTLLVFFGDILVYSTTWLDHLIHLRESSISMDFIEGLPSSFCKSVILVVVDRLTKYGHFIALSHPFTIVTIAQLFMENVYKLHGMSDLVVSNMGKVFINTFWQDLFRKIGTRLHLSTTYNLETDGQTKVLNKCLESYLRWLTAHAAEGHARVTLRHARAACRVRAHATL</sequence>
<dbReference type="InterPro" id="IPR036397">
    <property type="entry name" value="RNaseH_sf"/>
</dbReference>
<dbReference type="EMBL" id="SMMG02000003">
    <property type="protein sequence ID" value="KAA3479461.1"/>
    <property type="molecule type" value="Genomic_DNA"/>
</dbReference>
<dbReference type="InterPro" id="IPR043502">
    <property type="entry name" value="DNA/RNA_pol_sf"/>
</dbReference>
<dbReference type="PANTHER" id="PTHR24559">
    <property type="entry name" value="TRANSPOSON TY3-I GAG-POL POLYPROTEIN"/>
    <property type="match status" value="1"/>
</dbReference>
<dbReference type="PANTHER" id="PTHR24559:SF450">
    <property type="entry name" value="RNA-DIRECTED DNA POLYMERASE HOMOLOG"/>
    <property type="match status" value="1"/>
</dbReference>
<dbReference type="SUPFAM" id="SSF56672">
    <property type="entry name" value="DNA/RNA polymerases"/>
    <property type="match status" value="1"/>
</dbReference>
<feature type="domain" description="Integrase catalytic" evidence="1">
    <location>
        <begin position="105"/>
        <end position="252"/>
    </location>
</feature>
<dbReference type="CDD" id="cd01647">
    <property type="entry name" value="RT_LTR"/>
    <property type="match status" value="1"/>
</dbReference>
<reference evidence="3" key="1">
    <citation type="journal article" date="2019" name="Plant Biotechnol. J.">
        <title>Genome sequencing of the Australian wild diploid species Gossypium australe highlights disease resistance and delayed gland morphogenesis.</title>
        <authorList>
            <person name="Cai Y."/>
            <person name="Cai X."/>
            <person name="Wang Q."/>
            <person name="Wang P."/>
            <person name="Zhang Y."/>
            <person name="Cai C."/>
            <person name="Xu Y."/>
            <person name="Wang K."/>
            <person name="Zhou Z."/>
            <person name="Wang C."/>
            <person name="Geng S."/>
            <person name="Li B."/>
            <person name="Dong Q."/>
            <person name="Hou Y."/>
            <person name="Wang H."/>
            <person name="Ai P."/>
            <person name="Liu Z."/>
            <person name="Yi F."/>
            <person name="Sun M."/>
            <person name="An G."/>
            <person name="Cheng J."/>
            <person name="Zhang Y."/>
            <person name="Shi Q."/>
            <person name="Xie Y."/>
            <person name="Shi X."/>
            <person name="Chang Y."/>
            <person name="Huang F."/>
            <person name="Chen Y."/>
            <person name="Hong S."/>
            <person name="Mi L."/>
            <person name="Sun Q."/>
            <person name="Zhang L."/>
            <person name="Zhou B."/>
            <person name="Peng R."/>
            <person name="Zhang X."/>
            <person name="Liu F."/>
        </authorList>
    </citation>
    <scope>NUCLEOTIDE SEQUENCE [LARGE SCALE GENOMIC DNA]</scope>
    <source>
        <strain evidence="3">cv. PA1801</strain>
    </source>
</reference>
<evidence type="ECO:0000259" key="1">
    <source>
        <dbReference type="PROSITE" id="PS50994"/>
    </source>
</evidence>
<dbReference type="Proteomes" id="UP000325315">
    <property type="component" value="Unassembled WGS sequence"/>
</dbReference>
<dbReference type="InterPro" id="IPR012337">
    <property type="entry name" value="RNaseH-like_sf"/>
</dbReference>
<dbReference type="InterPro" id="IPR000477">
    <property type="entry name" value="RT_dom"/>
</dbReference>
<dbReference type="SUPFAM" id="SSF53098">
    <property type="entry name" value="Ribonuclease H-like"/>
    <property type="match status" value="1"/>
</dbReference>
<dbReference type="Gene3D" id="3.10.10.10">
    <property type="entry name" value="HIV Type 1 Reverse Transcriptase, subunit A, domain 1"/>
    <property type="match status" value="1"/>
</dbReference>
<dbReference type="Pfam" id="PF00078">
    <property type="entry name" value="RVT_1"/>
    <property type="match status" value="1"/>
</dbReference>
<keyword evidence="3" id="KW-1185">Reference proteome</keyword>
<comment type="caution">
    <text evidence="2">The sequence shown here is derived from an EMBL/GenBank/DDBJ whole genome shotgun (WGS) entry which is preliminary data.</text>
</comment>
<dbReference type="InterPro" id="IPR043128">
    <property type="entry name" value="Rev_trsase/Diguanyl_cyclase"/>
</dbReference>
<name>A0A5B6WCI7_9ROSI</name>
<dbReference type="GO" id="GO:0015074">
    <property type="term" value="P:DNA integration"/>
    <property type="evidence" value="ECO:0007669"/>
    <property type="project" value="InterPro"/>
</dbReference>
<dbReference type="PROSITE" id="PS50994">
    <property type="entry name" value="INTEGRASE"/>
    <property type="match status" value="1"/>
</dbReference>
<proteinExistence type="predicted"/>
<dbReference type="InterPro" id="IPR053134">
    <property type="entry name" value="RNA-dir_DNA_polymerase"/>
</dbReference>
<evidence type="ECO:0000313" key="3">
    <source>
        <dbReference type="Proteomes" id="UP000325315"/>
    </source>
</evidence>
<protein>
    <submittedName>
        <fullName evidence="2">Transposon Ty3-G Gag-Pol polyprotein</fullName>
    </submittedName>
</protein>
<dbReference type="GO" id="GO:0003676">
    <property type="term" value="F:nucleic acid binding"/>
    <property type="evidence" value="ECO:0007669"/>
    <property type="project" value="InterPro"/>
</dbReference>
<dbReference type="OrthoDB" id="1701144at2759"/>
<dbReference type="AlphaFoldDB" id="A0A5B6WCI7"/>
<organism evidence="2 3">
    <name type="scientific">Gossypium australe</name>
    <dbReference type="NCBI Taxonomy" id="47621"/>
    <lineage>
        <taxon>Eukaryota</taxon>
        <taxon>Viridiplantae</taxon>
        <taxon>Streptophyta</taxon>
        <taxon>Embryophyta</taxon>
        <taxon>Tracheophyta</taxon>
        <taxon>Spermatophyta</taxon>
        <taxon>Magnoliopsida</taxon>
        <taxon>eudicotyledons</taxon>
        <taxon>Gunneridae</taxon>
        <taxon>Pentapetalae</taxon>
        <taxon>rosids</taxon>
        <taxon>malvids</taxon>
        <taxon>Malvales</taxon>
        <taxon>Malvaceae</taxon>
        <taxon>Malvoideae</taxon>
        <taxon>Gossypium</taxon>
    </lineage>
</organism>
<evidence type="ECO:0000313" key="2">
    <source>
        <dbReference type="EMBL" id="KAA3479461.1"/>
    </source>
</evidence>
<accession>A0A5B6WCI7</accession>
<dbReference type="Gene3D" id="3.30.70.270">
    <property type="match status" value="1"/>
</dbReference>